<evidence type="ECO:0000313" key="7">
    <source>
        <dbReference type="EMBL" id="CAF1013469.1"/>
    </source>
</evidence>
<feature type="domain" description="G-protein coupled receptors family 1 profile" evidence="6">
    <location>
        <begin position="22"/>
        <end position="241"/>
    </location>
</feature>
<evidence type="ECO:0000256" key="1">
    <source>
        <dbReference type="ARBA" id="ARBA00004370"/>
    </source>
</evidence>
<evidence type="ECO:0000313" key="8">
    <source>
        <dbReference type="Proteomes" id="UP000663832"/>
    </source>
</evidence>
<feature type="transmembrane region" description="Helical" evidence="5">
    <location>
        <begin position="84"/>
        <end position="103"/>
    </location>
</feature>
<dbReference type="SUPFAM" id="SSF81321">
    <property type="entry name" value="Family A G protein-coupled receptor-like"/>
    <property type="match status" value="1"/>
</dbReference>
<dbReference type="OrthoDB" id="10006668at2759"/>
<dbReference type="PROSITE" id="PS50262">
    <property type="entry name" value="G_PROTEIN_RECEP_F1_2"/>
    <property type="match status" value="1"/>
</dbReference>
<proteinExistence type="predicted"/>
<comment type="subcellular location">
    <subcellularLocation>
        <location evidence="1">Membrane</location>
    </subcellularLocation>
</comment>
<keyword evidence="8" id="KW-1185">Reference proteome</keyword>
<evidence type="ECO:0000256" key="5">
    <source>
        <dbReference type="SAM" id="Phobius"/>
    </source>
</evidence>
<keyword evidence="4 5" id="KW-0472">Membrane</keyword>
<reference evidence="7" key="1">
    <citation type="submission" date="2021-02" db="EMBL/GenBank/DDBJ databases">
        <authorList>
            <person name="Nowell W R."/>
        </authorList>
    </citation>
    <scope>NUCLEOTIDE SEQUENCE</scope>
</reference>
<dbReference type="GO" id="GO:0016020">
    <property type="term" value="C:membrane"/>
    <property type="evidence" value="ECO:0007669"/>
    <property type="project" value="UniProtKB-SubCell"/>
</dbReference>
<name>A0A814HUR8_9BILA</name>
<dbReference type="Gene3D" id="1.20.1070.10">
    <property type="entry name" value="Rhodopsin 7-helix transmembrane proteins"/>
    <property type="match status" value="1"/>
</dbReference>
<accession>A0A814HUR8</accession>
<evidence type="ECO:0000259" key="6">
    <source>
        <dbReference type="PROSITE" id="PS50262"/>
    </source>
</evidence>
<dbReference type="InterPro" id="IPR017452">
    <property type="entry name" value="GPCR_Rhodpsn_7TM"/>
</dbReference>
<sequence length="321" mass="37473">MALSEISFLWLHIIPLVPSLMVTTFILYYLLKTRVLRTALNNHVIILMLLFGLVLELTDTIWFIHFFRTGSALSLTHEFCLAWAYIDSSLFASVSLQMSWATIERHIIIFHSNLFATKRKRFFFHYLPLFIVSVWPLIFYFVTLLILPCNLPFDYNRRLCGHYDCINLIEWIAIFDSIAHYMVPSFITLIFSITLFVRVLYHKCQIGQRIDWRNYKKMALQLLSISLIYMVLDAPPTILNVAYLSGLSSDVASDYYNSMLDLSLWIILFTPFACITSLPDLKAKCKNLITFRRRTHAVRPAVIITTRRNPDQITTTARIIH</sequence>
<feature type="transmembrane region" description="Helical" evidence="5">
    <location>
        <begin position="123"/>
        <end position="147"/>
    </location>
</feature>
<dbReference type="Proteomes" id="UP000663832">
    <property type="component" value="Unassembled WGS sequence"/>
</dbReference>
<feature type="transmembrane region" description="Helical" evidence="5">
    <location>
        <begin position="222"/>
        <end position="244"/>
    </location>
</feature>
<feature type="transmembrane region" description="Helical" evidence="5">
    <location>
        <begin position="43"/>
        <end position="64"/>
    </location>
</feature>
<dbReference type="AlphaFoldDB" id="A0A814HUR8"/>
<organism evidence="7 8">
    <name type="scientific">Adineta steineri</name>
    <dbReference type="NCBI Taxonomy" id="433720"/>
    <lineage>
        <taxon>Eukaryota</taxon>
        <taxon>Metazoa</taxon>
        <taxon>Spiralia</taxon>
        <taxon>Gnathifera</taxon>
        <taxon>Rotifera</taxon>
        <taxon>Eurotatoria</taxon>
        <taxon>Bdelloidea</taxon>
        <taxon>Adinetida</taxon>
        <taxon>Adinetidae</taxon>
        <taxon>Adineta</taxon>
    </lineage>
</organism>
<gene>
    <name evidence="7" type="ORF">QVE165_LOCUS15598</name>
</gene>
<evidence type="ECO:0000256" key="4">
    <source>
        <dbReference type="ARBA" id="ARBA00023136"/>
    </source>
</evidence>
<feature type="transmembrane region" description="Helical" evidence="5">
    <location>
        <begin position="178"/>
        <end position="201"/>
    </location>
</feature>
<comment type="caution">
    <text evidence="7">The sequence shown here is derived from an EMBL/GenBank/DDBJ whole genome shotgun (WGS) entry which is preliminary data.</text>
</comment>
<feature type="transmembrane region" description="Helical" evidence="5">
    <location>
        <begin position="264"/>
        <end position="283"/>
    </location>
</feature>
<feature type="transmembrane region" description="Helical" evidence="5">
    <location>
        <begin position="6"/>
        <end position="31"/>
    </location>
</feature>
<keyword evidence="2 5" id="KW-0812">Transmembrane</keyword>
<evidence type="ECO:0000256" key="2">
    <source>
        <dbReference type="ARBA" id="ARBA00022692"/>
    </source>
</evidence>
<dbReference type="EMBL" id="CAJNOM010000085">
    <property type="protein sequence ID" value="CAF1013469.1"/>
    <property type="molecule type" value="Genomic_DNA"/>
</dbReference>
<evidence type="ECO:0000256" key="3">
    <source>
        <dbReference type="ARBA" id="ARBA00022989"/>
    </source>
</evidence>
<protein>
    <recommendedName>
        <fullName evidence="6">G-protein coupled receptors family 1 profile domain-containing protein</fullName>
    </recommendedName>
</protein>
<keyword evidence="3 5" id="KW-1133">Transmembrane helix</keyword>